<organism evidence="7 8">
    <name type="scientific">Kwoniella dendrophila CBS 6074</name>
    <dbReference type="NCBI Taxonomy" id="1295534"/>
    <lineage>
        <taxon>Eukaryota</taxon>
        <taxon>Fungi</taxon>
        <taxon>Dikarya</taxon>
        <taxon>Basidiomycota</taxon>
        <taxon>Agaricomycotina</taxon>
        <taxon>Tremellomycetes</taxon>
        <taxon>Tremellales</taxon>
        <taxon>Cryptococcaceae</taxon>
        <taxon>Kwoniella</taxon>
    </lineage>
</organism>
<feature type="region of interest" description="Disordered" evidence="5">
    <location>
        <begin position="485"/>
        <end position="527"/>
    </location>
</feature>
<dbReference type="RefSeq" id="XP_066078403.1">
    <property type="nucleotide sequence ID" value="XM_066222306.1"/>
</dbReference>
<feature type="compositionally biased region" description="Polar residues" evidence="5">
    <location>
        <begin position="556"/>
        <end position="569"/>
    </location>
</feature>
<comment type="similarity">
    <text evidence="2">Belongs to the TPX2 family.</text>
</comment>
<keyword evidence="4" id="KW-0206">Cytoskeleton</keyword>
<feature type="domain" description="TPX2 C-terminal" evidence="6">
    <location>
        <begin position="638"/>
        <end position="697"/>
    </location>
</feature>
<feature type="region of interest" description="Disordered" evidence="5">
    <location>
        <begin position="584"/>
        <end position="639"/>
    </location>
</feature>
<evidence type="ECO:0000313" key="7">
    <source>
        <dbReference type="EMBL" id="WWC91641.1"/>
    </source>
</evidence>
<comment type="subcellular location">
    <subcellularLocation>
        <location evidence="1">Cytoplasm</location>
        <location evidence="1">Cytoskeleton</location>
    </subcellularLocation>
</comment>
<protein>
    <recommendedName>
        <fullName evidence="6">TPX2 C-terminal domain-containing protein</fullName>
    </recommendedName>
</protein>
<gene>
    <name evidence="7" type="ORF">L201_006587</name>
</gene>
<feature type="compositionally biased region" description="Low complexity" evidence="5">
    <location>
        <begin position="613"/>
        <end position="624"/>
    </location>
</feature>
<name>A0AAX4K247_9TREE</name>
<keyword evidence="8" id="KW-1185">Reference proteome</keyword>
<keyword evidence="3" id="KW-0963">Cytoplasm</keyword>
<feature type="compositionally biased region" description="Low complexity" evidence="5">
    <location>
        <begin position="513"/>
        <end position="524"/>
    </location>
</feature>
<accession>A0AAX4K247</accession>
<feature type="compositionally biased region" description="Basic and acidic residues" evidence="5">
    <location>
        <begin position="659"/>
        <end position="673"/>
    </location>
</feature>
<proteinExistence type="inferred from homology"/>
<dbReference type="Proteomes" id="UP001355207">
    <property type="component" value="Chromosome 9"/>
</dbReference>
<dbReference type="AlphaFoldDB" id="A0AAX4K247"/>
<feature type="region of interest" description="Disordered" evidence="5">
    <location>
        <begin position="547"/>
        <end position="569"/>
    </location>
</feature>
<evidence type="ECO:0000256" key="3">
    <source>
        <dbReference type="ARBA" id="ARBA00022490"/>
    </source>
</evidence>
<feature type="region of interest" description="Disordered" evidence="5">
    <location>
        <begin position="659"/>
        <end position="685"/>
    </location>
</feature>
<feature type="compositionally biased region" description="Polar residues" evidence="5">
    <location>
        <begin position="495"/>
        <end position="512"/>
    </location>
</feature>
<feature type="compositionally biased region" description="Polar residues" evidence="5">
    <location>
        <begin position="266"/>
        <end position="290"/>
    </location>
</feature>
<dbReference type="EMBL" id="CP144106">
    <property type="protein sequence ID" value="WWC91641.1"/>
    <property type="molecule type" value="Genomic_DNA"/>
</dbReference>
<feature type="compositionally biased region" description="Basic and acidic residues" evidence="5">
    <location>
        <begin position="292"/>
        <end position="303"/>
    </location>
</feature>
<reference evidence="7 8" key="1">
    <citation type="submission" date="2024-01" db="EMBL/GenBank/DDBJ databases">
        <title>Comparative genomics of Cryptococcus and Kwoniella reveals pathogenesis evolution and contrasting modes of karyotype evolution via chromosome fusion or intercentromeric recombination.</title>
        <authorList>
            <person name="Coelho M.A."/>
            <person name="David-Palma M."/>
            <person name="Shea T."/>
            <person name="Bowers K."/>
            <person name="McGinley-Smith S."/>
            <person name="Mohammad A.W."/>
            <person name="Gnirke A."/>
            <person name="Yurkov A.M."/>
            <person name="Nowrousian M."/>
            <person name="Sun S."/>
            <person name="Cuomo C.A."/>
            <person name="Heitman J."/>
        </authorList>
    </citation>
    <scope>NUCLEOTIDE SEQUENCE [LARGE SCALE GENOMIC DNA]</scope>
    <source>
        <strain evidence="7 8">CBS 6074</strain>
    </source>
</reference>
<feature type="compositionally biased region" description="Polar residues" evidence="5">
    <location>
        <begin position="311"/>
        <end position="334"/>
    </location>
</feature>
<evidence type="ECO:0000313" key="8">
    <source>
        <dbReference type="Proteomes" id="UP001355207"/>
    </source>
</evidence>
<dbReference type="InterPro" id="IPR027329">
    <property type="entry name" value="TPX2_C"/>
</dbReference>
<dbReference type="Pfam" id="PF06886">
    <property type="entry name" value="TPX2"/>
    <property type="match status" value="1"/>
</dbReference>
<feature type="region of interest" description="Disordered" evidence="5">
    <location>
        <begin position="392"/>
        <end position="414"/>
    </location>
</feature>
<evidence type="ECO:0000256" key="2">
    <source>
        <dbReference type="ARBA" id="ARBA00005885"/>
    </source>
</evidence>
<feature type="compositionally biased region" description="Low complexity" evidence="5">
    <location>
        <begin position="587"/>
        <end position="604"/>
    </location>
</feature>
<dbReference type="GeneID" id="91097256"/>
<feature type="compositionally biased region" description="Basic and acidic residues" evidence="5">
    <location>
        <begin position="145"/>
        <end position="159"/>
    </location>
</feature>
<feature type="region of interest" description="Disordered" evidence="5">
    <location>
        <begin position="111"/>
        <end position="195"/>
    </location>
</feature>
<sequence>MALQPPQTPWVGLPKFQDESLLLNAQPIFDVSLGDESDVGSFDTPVPTRIRSNSNIDKQNLELDLSLDLGDYLPEEENQTQPEVSNITQPISPIVTENNPAQDEVVEIGQQTKQPAGQTHKRQGSHSLIPIAGPSKRTKPPVQNKNDDLYSRRLSDSIRRSSSSNLQDLYAMQTKSSVSHNAQASSSKLPQPTRSTIIPKETASSRLKAGLHNDVNRGKKDKREIEDLDVNGHIQKQTTSKIICEDQPSSALSRYLTKSKVNIPTHQSLSDTAQNPQLSETHSENSNLTVKDNIHNQENERLVLPRHKSPFSASSVMSETSSINTQVSKISNINDENEKSTSRRSSMSEKVVGFLSNLLNRSISSNSLKQDAIEQEEEGSNLVVQRDQDNTVTMDSEEHENHIQDEDEVDTSSQNRYSFPTEQSIQKLPLNSTSRINNETVIRKSHGPIVVPLTKPIPFSRPLHLRTEPKNTKSQTVQHVNSGAFNHARRLPLQPSKSINKPTKAQSSTLCPSNTKSSTISTSTDKNVSRPIVKVKTSAFVSAAIAKLPPPGKGHLTSTSNQPITVQSNERVNNLKDRKSVFERLSESSSTTSTSNNLVNSGLNENGNTDIIKQNNQNKKNNQNLTIPIRGHTPGKASNLRLQQRAKFDAIVQEKIKEKEELQRKEQERKEKQEEEEYQRRRKQTVIWAKPVPEMYYKK</sequence>
<feature type="compositionally biased region" description="Low complexity" evidence="5">
    <location>
        <begin position="176"/>
        <end position="187"/>
    </location>
</feature>
<evidence type="ECO:0000256" key="1">
    <source>
        <dbReference type="ARBA" id="ARBA00004245"/>
    </source>
</evidence>
<feature type="region of interest" description="Disordered" evidence="5">
    <location>
        <begin position="266"/>
        <end position="348"/>
    </location>
</feature>
<evidence type="ECO:0000259" key="6">
    <source>
        <dbReference type="Pfam" id="PF06886"/>
    </source>
</evidence>
<evidence type="ECO:0000256" key="5">
    <source>
        <dbReference type="SAM" id="MobiDB-lite"/>
    </source>
</evidence>
<evidence type="ECO:0000256" key="4">
    <source>
        <dbReference type="ARBA" id="ARBA00023212"/>
    </source>
</evidence>
<dbReference type="GO" id="GO:0005856">
    <property type="term" value="C:cytoskeleton"/>
    <property type="evidence" value="ECO:0007669"/>
    <property type="project" value="UniProtKB-SubCell"/>
</dbReference>